<comment type="subunit">
    <text evidence="2">Homotetramer.</text>
</comment>
<dbReference type="InterPro" id="IPR003703">
    <property type="entry name" value="Acyl_CoA_thio"/>
</dbReference>
<dbReference type="InterPro" id="IPR025652">
    <property type="entry name" value="TesB_C"/>
</dbReference>
<evidence type="ECO:0000259" key="9">
    <source>
        <dbReference type="Pfam" id="PF02551"/>
    </source>
</evidence>
<dbReference type="EMBL" id="JABBGM010000001">
    <property type="protein sequence ID" value="NML92431.1"/>
    <property type="molecule type" value="Genomic_DNA"/>
</dbReference>
<dbReference type="EC" id="3.1.2.20" evidence="5"/>
<dbReference type="GO" id="GO:0006637">
    <property type="term" value="P:acyl-CoA metabolic process"/>
    <property type="evidence" value="ECO:0007669"/>
    <property type="project" value="InterPro"/>
</dbReference>
<evidence type="ECO:0000259" key="10">
    <source>
        <dbReference type="Pfam" id="PF13622"/>
    </source>
</evidence>
<dbReference type="CDD" id="cd03444">
    <property type="entry name" value="Thioesterase_II_repeat1"/>
    <property type="match status" value="1"/>
</dbReference>
<feature type="domain" description="Acyl-CoA thioesterase 2 C-terminal" evidence="9">
    <location>
        <begin position="187"/>
        <end position="291"/>
    </location>
</feature>
<organism evidence="11 12">
    <name type="scientific">Novosphingobium olei</name>
    <dbReference type="NCBI Taxonomy" id="2728851"/>
    <lineage>
        <taxon>Bacteria</taxon>
        <taxon>Pseudomonadati</taxon>
        <taxon>Pseudomonadota</taxon>
        <taxon>Alphaproteobacteria</taxon>
        <taxon>Sphingomonadales</taxon>
        <taxon>Sphingomonadaceae</taxon>
        <taxon>Novosphingobium</taxon>
    </lineage>
</organism>
<dbReference type="AlphaFoldDB" id="A0A7Y0BMC1"/>
<keyword evidence="12" id="KW-1185">Reference proteome</keyword>
<evidence type="ECO:0000256" key="4">
    <source>
        <dbReference type="ARBA" id="ARBA00023098"/>
    </source>
</evidence>
<evidence type="ECO:0000256" key="3">
    <source>
        <dbReference type="ARBA" id="ARBA00022801"/>
    </source>
</evidence>
<comment type="similarity">
    <text evidence="1">Belongs to the C/M/P thioester hydrolase family.</text>
</comment>
<dbReference type="SUPFAM" id="SSF54637">
    <property type="entry name" value="Thioesterase/thiol ester dehydrase-isomerase"/>
    <property type="match status" value="2"/>
</dbReference>
<evidence type="ECO:0000256" key="5">
    <source>
        <dbReference type="ARBA" id="ARBA00038894"/>
    </source>
</evidence>
<dbReference type="Gene3D" id="2.40.160.210">
    <property type="entry name" value="Acyl-CoA thioesterase, double hotdog domain"/>
    <property type="match status" value="1"/>
</dbReference>
<comment type="caution">
    <text evidence="11">The sequence shown here is derived from an EMBL/GenBank/DDBJ whole genome shotgun (WGS) entry which is preliminary data.</text>
</comment>
<dbReference type="PANTHER" id="PTHR11066:SF34">
    <property type="entry name" value="ACYL-COENZYME A THIOESTERASE 8"/>
    <property type="match status" value="1"/>
</dbReference>
<gene>
    <name evidence="11" type="ORF">HHL27_01950</name>
</gene>
<dbReference type="GO" id="GO:0009062">
    <property type="term" value="P:fatty acid catabolic process"/>
    <property type="evidence" value="ECO:0007669"/>
    <property type="project" value="TreeGrafter"/>
</dbReference>
<evidence type="ECO:0000256" key="1">
    <source>
        <dbReference type="ARBA" id="ARBA00006538"/>
    </source>
</evidence>
<proteinExistence type="inferred from homology"/>
<evidence type="ECO:0000313" key="12">
    <source>
        <dbReference type="Proteomes" id="UP000583556"/>
    </source>
</evidence>
<comment type="catalytic activity">
    <reaction evidence="6">
        <text>a fatty acyl-CoA + H2O = a fatty acid + CoA + H(+)</text>
        <dbReference type="Rhea" id="RHEA:16781"/>
        <dbReference type="ChEBI" id="CHEBI:15377"/>
        <dbReference type="ChEBI" id="CHEBI:15378"/>
        <dbReference type="ChEBI" id="CHEBI:28868"/>
        <dbReference type="ChEBI" id="CHEBI:57287"/>
        <dbReference type="ChEBI" id="CHEBI:77636"/>
        <dbReference type="EC" id="3.1.2.20"/>
    </reaction>
    <physiologicalReaction direction="left-to-right" evidence="6">
        <dbReference type="Rhea" id="RHEA:16782"/>
    </physiologicalReaction>
</comment>
<dbReference type="FunFam" id="2.40.160.210:FF:000001">
    <property type="entry name" value="Acyl-CoA thioesterase II"/>
    <property type="match status" value="1"/>
</dbReference>
<dbReference type="InterPro" id="IPR049449">
    <property type="entry name" value="TesB_ACOT8-like_N"/>
</dbReference>
<dbReference type="Pfam" id="PF13622">
    <property type="entry name" value="4HBT_3"/>
    <property type="match status" value="1"/>
</dbReference>
<dbReference type="InterPro" id="IPR042171">
    <property type="entry name" value="Acyl-CoA_hotdog"/>
</dbReference>
<evidence type="ECO:0000313" key="11">
    <source>
        <dbReference type="EMBL" id="NML92431.1"/>
    </source>
</evidence>
<feature type="domain" description="Acyl-CoA thioesterase-like N-terminal HotDog" evidence="10">
    <location>
        <begin position="41"/>
        <end position="119"/>
    </location>
</feature>
<reference evidence="11 12" key="1">
    <citation type="submission" date="2020-04" db="EMBL/GenBank/DDBJ databases">
        <title>Novosphingobium sp. TW-4 isolated from soil.</title>
        <authorList>
            <person name="Dahal R.H."/>
            <person name="Chaudhary D.K."/>
        </authorList>
    </citation>
    <scope>NUCLEOTIDE SEQUENCE [LARGE SCALE GENOMIC DNA]</scope>
    <source>
        <strain evidence="11 12">TW-4</strain>
    </source>
</reference>
<protein>
    <recommendedName>
        <fullName evidence="7">Acyl-CoA thioesterase 2</fullName>
        <ecNumber evidence="5">3.1.2.20</ecNumber>
    </recommendedName>
    <alternativeName>
        <fullName evidence="8">Thioesterase II</fullName>
    </alternativeName>
</protein>
<evidence type="ECO:0000256" key="6">
    <source>
        <dbReference type="ARBA" id="ARBA00050943"/>
    </source>
</evidence>
<keyword evidence="4" id="KW-0443">Lipid metabolism</keyword>
<dbReference type="Proteomes" id="UP000583556">
    <property type="component" value="Unassembled WGS sequence"/>
</dbReference>
<evidence type="ECO:0000256" key="8">
    <source>
        <dbReference type="ARBA" id="ARBA00079653"/>
    </source>
</evidence>
<dbReference type="GO" id="GO:0047617">
    <property type="term" value="F:fatty acyl-CoA hydrolase activity"/>
    <property type="evidence" value="ECO:0007669"/>
    <property type="project" value="UniProtKB-EC"/>
</dbReference>
<accession>A0A7Y0BMC1</accession>
<sequence length="301" mass="33225">MSNESFIAPSPEELVADMLDLLNVEDRGGDRFRGKRKKGGVGRVFGGQVIGQALASAELTVPADRPVHSLHAYFVRGGNEDYEIDFRVERDLDGGSFSNRRIVASQQGQTILNMLASFHKREEGAWHAAPMPDVAGPETLANEATLRRQAAIAAGRTPRGPARPRPIELRPLDPLHWMQEEARAPVSNVWFRAAAPLPDDPKIHRAVLAYASDMTLLSTCVLPHAELSWAKGTIMSASLDHAIWFHDDFRADEWLLYTCESNWAGRARGFNSGRIYAQDGRLVANVTQEGLIRPIAPKSKS</sequence>
<evidence type="ECO:0000256" key="7">
    <source>
        <dbReference type="ARBA" id="ARBA00071120"/>
    </source>
</evidence>
<evidence type="ECO:0000256" key="2">
    <source>
        <dbReference type="ARBA" id="ARBA00011881"/>
    </source>
</evidence>
<dbReference type="CDD" id="cd03445">
    <property type="entry name" value="Thioesterase_II_repeat2"/>
    <property type="match status" value="1"/>
</dbReference>
<dbReference type="PANTHER" id="PTHR11066">
    <property type="entry name" value="ACYL-COA THIOESTERASE"/>
    <property type="match status" value="1"/>
</dbReference>
<dbReference type="RefSeq" id="WP_169491675.1">
    <property type="nucleotide sequence ID" value="NZ_JABBGM010000001.1"/>
</dbReference>
<name>A0A7Y0BMC1_9SPHN</name>
<dbReference type="InterPro" id="IPR029069">
    <property type="entry name" value="HotDog_dom_sf"/>
</dbReference>
<keyword evidence="3" id="KW-0378">Hydrolase</keyword>
<dbReference type="Pfam" id="PF02551">
    <property type="entry name" value="Acyl_CoA_thio"/>
    <property type="match status" value="1"/>
</dbReference>